<dbReference type="PRINTS" id="PR01228">
    <property type="entry name" value="EGGSHELL"/>
</dbReference>
<comment type="caution">
    <text evidence="2">The sequence shown here is derived from an EMBL/GenBank/DDBJ whole genome shotgun (WGS) entry which is preliminary data.</text>
</comment>
<sequence length="430" mass="40881">MTESRPQTQVLRVEASPPAEWDGGLDEMKQILESMQPAKVKDAGAAYTAAAAKFETTAGLLRSRADALAKVWKGEDAAAAQKQMQRLNATAKELDSTLSETGRALDHHANQQIEFQRTAPGGGVIPGFTYTDATVFAAGAVIAGPAGGVMAVGGKKVADVIGDITGFWDSEEKALAKEHMKKLQDSTIQTNNNWMPRDVTTDLPYGGGNNQRWEQPPRTDTGGGIPGGGIPGGGIPGGGIPGGGNPGGIPGGGVPGGGNPGGIPGGGNPGGIPGGGNPGGGIPGGGGGIPGGGIPGGGGGGSDLAGVPKGNGPGGGIPGGGDPFGRGGGAGGGGIPGGGAGGGGIPGGGMAGAMPGAGMGGGAGRGGAGTGKGSGLGKGGMRAGGMGMGAPMGGAGGRGGSEDENERSTWLTEDEDIWGGSDDAAPPVIG</sequence>
<dbReference type="OrthoDB" id="3538865at2"/>
<evidence type="ECO:0000313" key="3">
    <source>
        <dbReference type="Proteomes" id="UP000468735"/>
    </source>
</evidence>
<dbReference type="Gene3D" id="1.10.287.1060">
    <property type="entry name" value="ESAT-6-like"/>
    <property type="match status" value="1"/>
</dbReference>
<dbReference type="Proteomes" id="UP000468735">
    <property type="component" value="Unassembled WGS sequence"/>
</dbReference>
<keyword evidence="3" id="KW-1185">Reference proteome</keyword>
<evidence type="ECO:0000313" key="2">
    <source>
        <dbReference type="EMBL" id="KAB2347833.1"/>
    </source>
</evidence>
<feature type="region of interest" description="Disordered" evidence="1">
    <location>
        <begin position="205"/>
        <end position="335"/>
    </location>
</feature>
<evidence type="ECO:0008006" key="4">
    <source>
        <dbReference type="Google" id="ProtNLM"/>
    </source>
</evidence>
<organism evidence="2 3">
    <name type="scientific">Actinomadura rudentiformis</name>
    <dbReference type="NCBI Taxonomy" id="359158"/>
    <lineage>
        <taxon>Bacteria</taxon>
        <taxon>Bacillati</taxon>
        <taxon>Actinomycetota</taxon>
        <taxon>Actinomycetes</taxon>
        <taxon>Streptosporangiales</taxon>
        <taxon>Thermomonosporaceae</taxon>
        <taxon>Actinomadura</taxon>
    </lineage>
</organism>
<feature type="compositionally biased region" description="Gly residues" evidence="1">
    <location>
        <begin position="361"/>
        <end position="399"/>
    </location>
</feature>
<feature type="compositionally biased region" description="Polar residues" evidence="1">
    <location>
        <begin position="1"/>
        <end position="10"/>
    </location>
</feature>
<feature type="region of interest" description="Disordered" evidence="1">
    <location>
        <begin position="1"/>
        <end position="22"/>
    </location>
</feature>
<evidence type="ECO:0000256" key="1">
    <source>
        <dbReference type="SAM" id="MobiDB-lite"/>
    </source>
</evidence>
<dbReference type="EMBL" id="WBMT01000008">
    <property type="protein sequence ID" value="KAB2347833.1"/>
    <property type="molecule type" value="Genomic_DNA"/>
</dbReference>
<protein>
    <recommendedName>
        <fullName evidence="4">WXG100 family type VII secretion target</fullName>
    </recommendedName>
</protein>
<proteinExistence type="predicted"/>
<reference evidence="2 3" key="1">
    <citation type="submission" date="2019-09" db="EMBL/GenBank/DDBJ databases">
        <title>Actinomadura physcomitrii sp. nov., a novel actinomycete isolated from moss [Physcomitrium sphaericum (Ludw) Fuernr].</title>
        <authorList>
            <person name="Zhuang X."/>
            <person name="Liu C."/>
        </authorList>
    </citation>
    <scope>NUCLEOTIDE SEQUENCE [LARGE SCALE GENOMIC DNA]</scope>
    <source>
        <strain evidence="2 3">HMC1</strain>
    </source>
</reference>
<dbReference type="AlphaFoldDB" id="A0A6H9YTZ5"/>
<name>A0A6H9YTZ5_9ACTN</name>
<feature type="compositionally biased region" description="Gly residues" evidence="1">
    <location>
        <begin position="221"/>
        <end position="335"/>
    </location>
</feature>
<dbReference type="SUPFAM" id="SSF140453">
    <property type="entry name" value="EsxAB dimer-like"/>
    <property type="match status" value="1"/>
</dbReference>
<feature type="region of interest" description="Disordered" evidence="1">
    <location>
        <begin position="361"/>
        <end position="430"/>
    </location>
</feature>
<accession>A0A6H9YTZ5</accession>
<gene>
    <name evidence="2" type="ORF">F8566_18240</name>
</gene>
<dbReference type="InterPro" id="IPR036689">
    <property type="entry name" value="ESAT-6-like_sf"/>
</dbReference>